<keyword evidence="2" id="KW-1185">Reference proteome</keyword>
<dbReference type="EMBL" id="JBFNQD010000032">
    <property type="protein sequence ID" value="MEW9310646.1"/>
    <property type="molecule type" value="Genomic_DNA"/>
</dbReference>
<organism evidence="1 2">
    <name type="scientific">Labrys neptuniae</name>
    <dbReference type="NCBI Taxonomy" id="376174"/>
    <lineage>
        <taxon>Bacteria</taxon>
        <taxon>Pseudomonadati</taxon>
        <taxon>Pseudomonadota</taxon>
        <taxon>Alphaproteobacteria</taxon>
        <taxon>Hyphomicrobiales</taxon>
        <taxon>Xanthobacteraceae</taxon>
        <taxon>Labrys</taxon>
    </lineage>
</organism>
<comment type="caution">
    <text evidence="1">The sequence shown here is derived from an EMBL/GenBank/DDBJ whole genome shotgun (WGS) entry which is preliminary data.</text>
</comment>
<sequence>MTYEFSLEQHIEELRAEYKTCLDPIEREAIGNALKEARKALAAEEAEGFWAAFLKPAEPVPAVGFPF</sequence>
<gene>
    <name evidence="1" type="ORF">ABXS05_34225</name>
</gene>
<name>A0ABV3PYI0_9HYPH</name>
<reference evidence="1 2" key="1">
    <citation type="submission" date="2024-07" db="EMBL/GenBank/DDBJ databases">
        <title>Description of Labrys sedimenti sp. nov., isolated from a diclofenac-degrading enrichment culture.</title>
        <authorList>
            <person name="Tancsics A."/>
            <person name="Csepanyi A."/>
        </authorList>
    </citation>
    <scope>NUCLEOTIDE SEQUENCE [LARGE SCALE GENOMIC DNA]</scope>
    <source>
        <strain evidence="1 2">LMG 23578</strain>
    </source>
</reference>
<evidence type="ECO:0000313" key="1">
    <source>
        <dbReference type="EMBL" id="MEW9310646.1"/>
    </source>
</evidence>
<dbReference type="Proteomes" id="UP001555786">
    <property type="component" value="Unassembled WGS sequence"/>
</dbReference>
<dbReference type="RefSeq" id="WP_367627001.1">
    <property type="nucleotide sequence ID" value="NZ_JBFNQD010000032.1"/>
</dbReference>
<proteinExistence type="predicted"/>
<evidence type="ECO:0000313" key="2">
    <source>
        <dbReference type="Proteomes" id="UP001555786"/>
    </source>
</evidence>
<accession>A0ABV3PYI0</accession>
<protein>
    <submittedName>
        <fullName evidence="1">Uncharacterized protein</fullName>
    </submittedName>
</protein>